<accession>A0A1G6Z4L4</accession>
<name>A0A1G6Z4L4_9BACL</name>
<reference evidence="1 2" key="1">
    <citation type="submission" date="2016-10" db="EMBL/GenBank/DDBJ databases">
        <authorList>
            <person name="de Groot N.N."/>
        </authorList>
    </citation>
    <scope>NUCLEOTIDE SEQUENCE [LARGE SCALE GENOMIC DNA]</scope>
    <source>
        <strain evidence="1 2">CGMCC 1.6762</strain>
    </source>
</reference>
<dbReference type="AlphaFoldDB" id="A0A1G6Z4L4"/>
<proteinExistence type="predicted"/>
<dbReference type="STRING" id="426756.SAMN04488126_102180"/>
<gene>
    <name evidence="1" type="ORF">SAMN04488126_102180</name>
</gene>
<dbReference type="RefSeq" id="WP_092094308.1">
    <property type="nucleotide sequence ID" value="NZ_FNAR01000002.1"/>
</dbReference>
<dbReference type="Proteomes" id="UP000198823">
    <property type="component" value="Unassembled WGS sequence"/>
</dbReference>
<protein>
    <submittedName>
        <fullName evidence="1">Uncharacterized protein</fullName>
    </submittedName>
</protein>
<sequence>MVQTRHMIGILAVTLLLAAAILLAAQHHFTKQEISALTEGCLDNGGTVDLTIYSTITNSYEFACVKPRR</sequence>
<evidence type="ECO:0000313" key="2">
    <source>
        <dbReference type="Proteomes" id="UP000198823"/>
    </source>
</evidence>
<evidence type="ECO:0000313" key="1">
    <source>
        <dbReference type="EMBL" id="SDD96897.1"/>
    </source>
</evidence>
<dbReference type="OrthoDB" id="2455209at2"/>
<organism evidence="1 2">
    <name type="scientific">Bhargavaea beijingensis</name>
    <dbReference type="NCBI Taxonomy" id="426756"/>
    <lineage>
        <taxon>Bacteria</taxon>
        <taxon>Bacillati</taxon>
        <taxon>Bacillota</taxon>
        <taxon>Bacilli</taxon>
        <taxon>Bacillales</taxon>
        <taxon>Caryophanaceae</taxon>
        <taxon>Bhargavaea</taxon>
    </lineage>
</organism>
<dbReference type="EMBL" id="FNAR01000002">
    <property type="protein sequence ID" value="SDD96897.1"/>
    <property type="molecule type" value="Genomic_DNA"/>
</dbReference>